<gene>
    <name evidence="2" type="primary">LOC106774581</name>
</gene>
<protein>
    <submittedName>
        <fullName evidence="2">Uncharacterized protein LOC106774581</fullName>
    </submittedName>
</protein>
<evidence type="ECO:0000313" key="1">
    <source>
        <dbReference type="Proteomes" id="UP000087766"/>
    </source>
</evidence>
<dbReference type="AlphaFoldDB" id="A0A1S3VFG6"/>
<dbReference type="GeneID" id="106774581"/>
<reference evidence="1" key="1">
    <citation type="journal article" date="2014" name="Nat. Commun.">
        <title>Genome sequence of mungbean and insights into evolution within Vigna species.</title>
        <authorList>
            <person name="Kang Y.J."/>
            <person name="Kim S.K."/>
            <person name="Kim M.Y."/>
            <person name="Lestari P."/>
            <person name="Kim K.H."/>
            <person name="Ha B.K."/>
            <person name="Jun T.H."/>
            <person name="Hwang W.J."/>
            <person name="Lee T."/>
            <person name="Lee J."/>
            <person name="Shim S."/>
            <person name="Yoon M.Y."/>
            <person name="Jang Y.E."/>
            <person name="Han K.S."/>
            <person name="Taeprayoon P."/>
            <person name="Yoon N."/>
            <person name="Somta P."/>
            <person name="Tanya P."/>
            <person name="Kim K.S."/>
            <person name="Gwag J.G."/>
            <person name="Moon J.K."/>
            <person name="Lee Y.H."/>
            <person name="Park B.S."/>
            <person name="Bombarely A."/>
            <person name="Doyle J.J."/>
            <person name="Jackson S.A."/>
            <person name="Schafleitner R."/>
            <person name="Srinives P."/>
            <person name="Varshney R.K."/>
            <person name="Lee S.H."/>
        </authorList>
    </citation>
    <scope>NUCLEOTIDE SEQUENCE [LARGE SCALE GENOMIC DNA]</scope>
    <source>
        <strain evidence="1">cv. VC1973A</strain>
    </source>
</reference>
<organism evidence="1 2">
    <name type="scientific">Vigna radiata var. radiata</name>
    <name type="common">Mung bean</name>
    <name type="synonym">Phaseolus aureus</name>
    <dbReference type="NCBI Taxonomy" id="3916"/>
    <lineage>
        <taxon>Eukaryota</taxon>
        <taxon>Viridiplantae</taxon>
        <taxon>Streptophyta</taxon>
        <taxon>Embryophyta</taxon>
        <taxon>Tracheophyta</taxon>
        <taxon>Spermatophyta</taxon>
        <taxon>Magnoliopsida</taxon>
        <taxon>eudicotyledons</taxon>
        <taxon>Gunneridae</taxon>
        <taxon>Pentapetalae</taxon>
        <taxon>rosids</taxon>
        <taxon>fabids</taxon>
        <taxon>Fabales</taxon>
        <taxon>Fabaceae</taxon>
        <taxon>Papilionoideae</taxon>
        <taxon>50 kb inversion clade</taxon>
        <taxon>NPAAA clade</taxon>
        <taxon>indigoferoid/millettioid clade</taxon>
        <taxon>Phaseoleae</taxon>
        <taxon>Vigna</taxon>
    </lineage>
</organism>
<dbReference type="STRING" id="3916.A0A1S3VFG6"/>
<dbReference type="RefSeq" id="XP_014517101.1">
    <property type="nucleotide sequence ID" value="XM_014661615.2"/>
</dbReference>
<dbReference type="Proteomes" id="UP000087766">
    <property type="component" value="Chromosome 10"/>
</dbReference>
<dbReference type="KEGG" id="vra:106774581"/>
<proteinExistence type="predicted"/>
<dbReference type="OrthoDB" id="641593at2759"/>
<accession>A0A1S3VFG6</accession>
<name>A0A1S3VFG6_VIGRR</name>
<dbReference type="PANTHER" id="PTHR36806">
    <property type="entry name" value="ADENINE PHOSPHORIBOSYLTRANSFERASE"/>
    <property type="match status" value="1"/>
</dbReference>
<sequence>MIFSLPPNPMATVRSNSITVFFVVFILFATAPFPSQSISFSSYFRYRNLFSLSHSLLIGVANLRASRGDYVGADRARAIANSLDRGTVFGFVKLLWTWSWTDLSFTDLYGVVSDMNELLRGLTELTRLESVAERSAWISRNYQSVLTVSKSLSSKLLKAFRQSGAMREMGETFQKEVVEGGLIRDCLELGNNDLKALVQVVKDLLLQFFPVPGKDSDL</sequence>
<keyword evidence="1" id="KW-1185">Reference proteome</keyword>
<reference evidence="2" key="2">
    <citation type="submission" date="2025-08" db="UniProtKB">
        <authorList>
            <consortium name="RefSeq"/>
        </authorList>
    </citation>
    <scope>IDENTIFICATION</scope>
    <source>
        <tissue evidence="2">Leaf</tissue>
    </source>
</reference>
<evidence type="ECO:0000313" key="2">
    <source>
        <dbReference type="RefSeq" id="XP_014517101.1"/>
    </source>
</evidence>